<keyword evidence="1" id="KW-0472">Membrane</keyword>
<dbReference type="RefSeq" id="WP_203887791.1">
    <property type="nucleotide sequence ID" value="NZ_BAABHH010000035.1"/>
</dbReference>
<comment type="caution">
    <text evidence="2">The sequence shown here is derived from an EMBL/GenBank/DDBJ whole genome shotgun (WGS) entry which is preliminary data.</text>
</comment>
<dbReference type="EMBL" id="BONV01000053">
    <property type="protein sequence ID" value="GIG84525.1"/>
    <property type="molecule type" value="Genomic_DNA"/>
</dbReference>
<dbReference type="Proteomes" id="UP000630097">
    <property type="component" value="Unassembled WGS sequence"/>
</dbReference>
<feature type="transmembrane region" description="Helical" evidence="1">
    <location>
        <begin position="6"/>
        <end position="26"/>
    </location>
</feature>
<gene>
    <name evidence="2" type="ORF">Pka01_76520</name>
</gene>
<proteinExistence type="predicted"/>
<name>A0A8J3Q0M3_9ACTN</name>
<evidence type="ECO:0000256" key="1">
    <source>
        <dbReference type="SAM" id="Phobius"/>
    </source>
</evidence>
<keyword evidence="1" id="KW-0812">Transmembrane</keyword>
<organism evidence="2 3">
    <name type="scientific">Planotetraspora kaengkrachanensis</name>
    <dbReference type="NCBI Taxonomy" id="575193"/>
    <lineage>
        <taxon>Bacteria</taxon>
        <taxon>Bacillati</taxon>
        <taxon>Actinomycetota</taxon>
        <taxon>Actinomycetes</taxon>
        <taxon>Streptosporangiales</taxon>
        <taxon>Streptosporangiaceae</taxon>
        <taxon>Planotetraspora</taxon>
    </lineage>
</organism>
<keyword evidence="3" id="KW-1185">Reference proteome</keyword>
<evidence type="ECO:0000313" key="2">
    <source>
        <dbReference type="EMBL" id="GIG84525.1"/>
    </source>
</evidence>
<evidence type="ECO:0000313" key="3">
    <source>
        <dbReference type="Proteomes" id="UP000630097"/>
    </source>
</evidence>
<keyword evidence="1" id="KW-1133">Transmembrane helix</keyword>
<protein>
    <submittedName>
        <fullName evidence="2">Uncharacterized protein</fullName>
    </submittedName>
</protein>
<dbReference type="AlphaFoldDB" id="A0A8J3Q0M3"/>
<sequence length="84" mass="8808">MGSNPVGTFLPLIFICALIVVVLVAVRGARARSVGRSVGSGGPADLATKVRGLKSQGRYEQAVFLVRGETGFSEDAARSFVDRV</sequence>
<reference evidence="2 3" key="1">
    <citation type="submission" date="2021-01" db="EMBL/GenBank/DDBJ databases">
        <title>Whole genome shotgun sequence of Planotetraspora kaengkrachanensis NBRC 104272.</title>
        <authorList>
            <person name="Komaki H."/>
            <person name="Tamura T."/>
        </authorList>
    </citation>
    <scope>NUCLEOTIDE SEQUENCE [LARGE SCALE GENOMIC DNA]</scope>
    <source>
        <strain evidence="2 3">NBRC 104272</strain>
    </source>
</reference>
<accession>A0A8J3Q0M3</accession>